<dbReference type="Proteomes" id="UP000595224">
    <property type="component" value="Chromosome"/>
</dbReference>
<dbReference type="KEGG" id="tper:IWA51_10025"/>
<name>A0A7T3RCG5_9SPIR</name>
<keyword evidence="2" id="KW-1185">Reference proteome</keyword>
<organism evidence="1 2">
    <name type="scientific">Treponema peruense</name>
    <dbReference type="NCBI Taxonomy" id="2787628"/>
    <lineage>
        <taxon>Bacteria</taxon>
        <taxon>Pseudomonadati</taxon>
        <taxon>Spirochaetota</taxon>
        <taxon>Spirochaetia</taxon>
        <taxon>Spirochaetales</taxon>
        <taxon>Treponemataceae</taxon>
        <taxon>Treponema</taxon>
    </lineage>
</organism>
<dbReference type="AlphaFoldDB" id="A0A7T3RCG5"/>
<accession>A0A7T3RCG5</accession>
<dbReference type="EMBL" id="CP064936">
    <property type="protein sequence ID" value="QQA00593.1"/>
    <property type="molecule type" value="Genomic_DNA"/>
</dbReference>
<gene>
    <name evidence="1" type="ORF">IWA51_10025</name>
</gene>
<evidence type="ECO:0008006" key="3">
    <source>
        <dbReference type="Google" id="ProtNLM"/>
    </source>
</evidence>
<protein>
    <recommendedName>
        <fullName evidence="3">Protein SirB1 N-terminal domain-containing protein</fullName>
    </recommendedName>
</protein>
<dbReference type="RefSeq" id="WP_198442317.1">
    <property type="nucleotide sequence ID" value="NZ_CBCSHE010000014.1"/>
</dbReference>
<evidence type="ECO:0000313" key="2">
    <source>
        <dbReference type="Proteomes" id="UP000595224"/>
    </source>
</evidence>
<sequence length="493" mass="55274">MTGKINFAKILILLLGASLLYSQKQNINSKLTYPSLDKTLSETNSNLQTKNLSDTELIHSAMEFSECSPEEEKQILEKYNSIKTRVMKLAETESSEEKLGEQILLLMYENILNQYKRNETTMQAAFLNGTYNCVSASVIFMALAKAANLNTTGQITPNHAFCTLKTENKTIDVETTNPYGFNPGTKKQLPSANNSAKYAVVPARYYRARKEAGDRMFVSLIAKNLCSTYNDKNNFTKAVPLACKRADFLNGASDQEQNAAHDDLYLLCSNYAALLSRSGQSRNALDWLDTVFEKRGYNASLLKTYNDIAYNTAAELCNKGQYKTAALILESRKSYLTSANINEIEHMVIATELNEETKPLAADEALVYLKNKLSENTAQIQNPKIQKTIQSLYEYYVQIKVNDEQKNGRYINAAQIARENLKIFPQSSIIKNLSEQALKNHAISVHNNFAESANKKDYEQARKILLEGLSQNPASSILKNDLLTLEQITGSAR</sequence>
<reference evidence="1 2" key="1">
    <citation type="submission" date="2020-11" db="EMBL/GenBank/DDBJ databases">
        <title>Treponema Peruensis nv. sp., first commensal Treponema isolated from human feces.</title>
        <authorList>
            <person name="Belkhou C."/>
            <person name="Raes J."/>
        </authorList>
    </citation>
    <scope>NUCLEOTIDE SEQUENCE [LARGE SCALE GENOMIC DNA]</scope>
    <source>
        <strain evidence="1 2">RCC2812</strain>
    </source>
</reference>
<proteinExistence type="predicted"/>
<evidence type="ECO:0000313" key="1">
    <source>
        <dbReference type="EMBL" id="QQA00593.1"/>
    </source>
</evidence>